<proteinExistence type="predicted"/>
<comment type="caution">
    <text evidence="7">The sequence shown here is derived from an EMBL/GenBank/DDBJ whole genome shotgun (WGS) entry which is preliminary data.</text>
</comment>
<evidence type="ECO:0000259" key="6">
    <source>
        <dbReference type="Pfam" id="PF16077"/>
    </source>
</evidence>
<dbReference type="Pfam" id="PF16077">
    <property type="entry name" value="Spaetzle"/>
    <property type="match status" value="1"/>
</dbReference>
<dbReference type="GO" id="GO:0045087">
    <property type="term" value="P:innate immune response"/>
    <property type="evidence" value="ECO:0007669"/>
    <property type="project" value="TreeGrafter"/>
</dbReference>
<dbReference type="GO" id="GO:0005615">
    <property type="term" value="C:extracellular space"/>
    <property type="evidence" value="ECO:0007669"/>
    <property type="project" value="UniProtKB-ARBA"/>
</dbReference>
<dbReference type="GO" id="GO:0008083">
    <property type="term" value="F:growth factor activity"/>
    <property type="evidence" value="ECO:0007669"/>
    <property type="project" value="TreeGrafter"/>
</dbReference>
<sequence length="499" mass="54653">MWLLPLMYLVSAVGSEPTDFGPYFGDDLGSFYSPSEGGTFGKFSGLSYHPGGSAIIDSEYTGSYASESTNLPLYTEEKAKPPPTFAKPGRGQFSNLRPNYPPPSIAGYGSAASSQHSVAPGRLPRFRSEPFSSASNVDERRHQYQQQSGSELSGKVYNAGQESPFASSAFKDEATPSFSSLANSQPVIQTGFVPIFSGQSKSKVQNPSILKDIPPPILTAESVSASAQPTVFKVSTSVLSSSKSPALQQPSNDSSSSHEDLSKPRQAAYSRALGGTADFKRVRVTSSESVVSRVVSSTNNKKQEAVPEESRLAAKKTLDINCEGSRDLGWCELGDKYPKKYVDQVVAACQDVIQRMYIEVPHNFEKLADTSNFKAEFNNSHREARERGGSHDAWSWSSYLHEGSLCDAETGFLRPETAKDSSGKWNIVVQTDTLKQRVPIEMCRKTNGPCQKMLNCGLKSQCLQKYNYHLLMSLNPTQKHDCPFMKLYRFPSACVCHVE</sequence>
<dbReference type="Proteomes" id="UP000827092">
    <property type="component" value="Unassembled WGS sequence"/>
</dbReference>
<evidence type="ECO:0000256" key="3">
    <source>
        <dbReference type="ARBA" id="ARBA00023180"/>
    </source>
</evidence>
<feature type="chain" id="PRO_5043349981" description="Spaetzle domain-containing protein" evidence="5">
    <location>
        <begin position="16"/>
        <end position="499"/>
    </location>
</feature>
<evidence type="ECO:0000256" key="2">
    <source>
        <dbReference type="ARBA" id="ARBA00023157"/>
    </source>
</evidence>
<gene>
    <name evidence="7" type="ORF">JTE90_027892</name>
</gene>
<reference evidence="7 8" key="1">
    <citation type="journal article" date="2022" name="Nat. Ecol. Evol.">
        <title>A masculinizing supergene underlies an exaggerated male reproductive morph in a spider.</title>
        <authorList>
            <person name="Hendrickx F."/>
            <person name="De Corte Z."/>
            <person name="Sonet G."/>
            <person name="Van Belleghem S.M."/>
            <person name="Kostlbacher S."/>
            <person name="Vangestel C."/>
        </authorList>
    </citation>
    <scope>NUCLEOTIDE SEQUENCE [LARGE SCALE GENOMIC DNA]</scope>
    <source>
        <strain evidence="7">W744_W776</strain>
    </source>
</reference>
<evidence type="ECO:0000313" key="8">
    <source>
        <dbReference type="Proteomes" id="UP000827092"/>
    </source>
</evidence>
<name>A0AAV6U8D6_9ARAC</name>
<accession>A0AAV6U8D6</accession>
<dbReference type="Gene3D" id="2.10.90.10">
    <property type="entry name" value="Cystine-knot cytokines"/>
    <property type="match status" value="1"/>
</dbReference>
<dbReference type="PANTHER" id="PTHR23199">
    <property type="entry name" value="NEUROTROPHIN 1-RELATED"/>
    <property type="match status" value="1"/>
</dbReference>
<feature type="domain" description="Spaetzle" evidence="6">
    <location>
        <begin position="404"/>
        <end position="498"/>
    </location>
</feature>
<keyword evidence="8" id="KW-1185">Reference proteome</keyword>
<dbReference type="EMBL" id="JAFNEN010000586">
    <property type="protein sequence ID" value="KAG8180113.1"/>
    <property type="molecule type" value="Genomic_DNA"/>
</dbReference>
<organism evidence="7 8">
    <name type="scientific">Oedothorax gibbosus</name>
    <dbReference type="NCBI Taxonomy" id="931172"/>
    <lineage>
        <taxon>Eukaryota</taxon>
        <taxon>Metazoa</taxon>
        <taxon>Ecdysozoa</taxon>
        <taxon>Arthropoda</taxon>
        <taxon>Chelicerata</taxon>
        <taxon>Arachnida</taxon>
        <taxon>Araneae</taxon>
        <taxon>Araneomorphae</taxon>
        <taxon>Entelegynae</taxon>
        <taxon>Araneoidea</taxon>
        <taxon>Linyphiidae</taxon>
        <taxon>Erigoninae</taxon>
        <taxon>Oedothorax</taxon>
    </lineage>
</organism>
<evidence type="ECO:0000313" key="7">
    <source>
        <dbReference type="EMBL" id="KAG8180113.1"/>
    </source>
</evidence>
<dbReference type="PANTHER" id="PTHR23199:SF12">
    <property type="entry name" value="NEUROTROPHIN 1-RELATED"/>
    <property type="match status" value="1"/>
</dbReference>
<evidence type="ECO:0000256" key="4">
    <source>
        <dbReference type="SAM" id="MobiDB-lite"/>
    </source>
</evidence>
<keyword evidence="2" id="KW-1015">Disulfide bond</keyword>
<keyword evidence="1 5" id="KW-0732">Signal</keyword>
<dbReference type="InterPro" id="IPR029034">
    <property type="entry name" value="Cystine-knot_cytokine"/>
</dbReference>
<feature type="region of interest" description="Disordered" evidence="4">
    <location>
        <begin position="242"/>
        <end position="265"/>
    </location>
</feature>
<dbReference type="InterPro" id="IPR032104">
    <property type="entry name" value="Spaetzle"/>
</dbReference>
<feature type="signal peptide" evidence="5">
    <location>
        <begin position="1"/>
        <end position="15"/>
    </location>
</feature>
<dbReference type="GO" id="GO:0021556">
    <property type="term" value="P:central nervous system formation"/>
    <property type="evidence" value="ECO:0007669"/>
    <property type="project" value="TreeGrafter"/>
</dbReference>
<evidence type="ECO:0000256" key="5">
    <source>
        <dbReference type="SAM" id="SignalP"/>
    </source>
</evidence>
<protein>
    <recommendedName>
        <fullName evidence="6">Spaetzle domain-containing protein</fullName>
    </recommendedName>
</protein>
<dbReference type="AlphaFoldDB" id="A0AAV6U8D6"/>
<dbReference type="InterPro" id="IPR052444">
    <property type="entry name" value="Spz/Toll_ligand-like"/>
</dbReference>
<keyword evidence="3" id="KW-0325">Glycoprotein</keyword>
<feature type="region of interest" description="Disordered" evidence="4">
    <location>
        <begin position="77"/>
        <end position="157"/>
    </location>
</feature>
<dbReference type="SUPFAM" id="SSF57501">
    <property type="entry name" value="Cystine-knot cytokines"/>
    <property type="match status" value="1"/>
</dbReference>
<dbReference type="GO" id="GO:0005121">
    <property type="term" value="F:Toll binding"/>
    <property type="evidence" value="ECO:0007669"/>
    <property type="project" value="TreeGrafter"/>
</dbReference>
<evidence type="ECO:0000256" key="1">
    <source>
        <dbReference type="ARBA" id="ARBA00022729"/>
    </source>
</evidence>